<evidence type="ECO:0000313" key="16">
    <source>
        <dbReference type="EMBL" id="KAF9805352.1"/>
    </source>
</evidence>
<dbReference type="Pfam" id="PF03200">
    <property type="entry name" value="Glyco_hydro_63"/>
    <property type="match status" value="1"/>
</dbReference>
<proteinExistence type="inferred from homology"/>
<keyword evidence="5 12" id="KW-0256">Endoplasmic reticulum</keyword>
<feature type="domain" description="Glycosyl hydrolase family 63 C-terminal" evidence="14">
    <location>
        <begin position="294"/>
        <end position="793"/>
    </location>
</feature>
<dbReference type="GO" id="GO:0005789">
    <property type="term" value="C:endoplasmic reticulum membrane"/>
    <property type="evidence" value="ECO:0007669"/>
    <property type="project" value="UniProtKB-SubCell"/>
</dbReference>
<keyword evidence="7" id="KW-1133">Transmembrane helix</keyword>
<dbReference type="Gene3D" id="2.70.98.110">
    <property type="entry name" value="Glycosyl hydrolase family 63, N-terminal domain"/>
    <property type="match status" value="1"/>
</dbReference>
<comment type="catalytic activity">
    <reaction evidence="12">
        <text>N(4)-(alpha-D-Glc-(1-&gt;2)-alpha-D-Glc-(1-&gt;3)-alpha-D-Glc-(1-&gt;3)-alpha-D-Man-(1-&gt;2)-alpha-D-Man-(1-&gt;2)-alpha-D-Man-(1-&gt;3)-[alpha-D-Man-(1-&gt;2)-alpha-D-Man-(1-&gt;3)-[alpha-D-Man-(1-&gt;2)-alpha-D-Man-(1-&gt;6)]-alpha-D-Man-(1-&gt;6)]-beta-D-Man-(1-&gt;4)-beta-D-GlcNAc-(1-&gt;4)-beta-D-GlcNAc)-L-asparaginyl-[protein] + H2O = N(4)-(alpha-D-Glc-(1-&gt;3)-alpha-D-Glc-(1-&gt;3)-alpha-D-Man-(1-&gt;2)-alpha-D-Man-(1-&gt;2)-alpha-D-Man-(1-&gt;3)-[alpha-D-Man-(1-&gt;2)-alpha-D-Man-(1-&gt;3)-[alpha-D-Man-(1-&gt;2)-alpha-D-Man-(1-&gt;6)]-alpha-D-Man-(1-&gt;6)]-beta-D-Man-(1-&gt;4)-beta-D-GlcNAc-(1-&gt;4)-beta-D-GlcNAc)-L-asparaginyl-[protein] + beta-D-glucose</text>
        <dbReference type="Rhea" id="RHEA:55988"/>
        <dbReference type="Rhea" id="RHEA-COMP:12806"/>
        <dbReference type="Rhea" id="RHEA-COMP:14355"/>
        <dbReference type="ChEBI" id="CHEBI:15377"/>
        <dbReference type="ChEBI" id="CHEBI:15903"/>
        <dbReference type="ChEBI" id="CHEBI:59082"/>
        <dbReference type="ChEBI" id="CHEBI:132537"/>
        <dbReference type="EC" id="3.2.1.106"/>
    </reaction>
</comment>
<dbReference type="GO" id="GO:0004573">
    <property type="term" value="F:Glc3Man9GlcNAc2 oligosaccharide glucosidase activity"/>
    <property type="evidence" value="ECO:0007669"/>
    <property type="project" value="UniProtKB-UniRule"/>
</dbReference>
<dbReference type="SUPFAM" id="SSF48208">
    <property type="entry name" value="Six-hairpin glycosidases"/>
    <property type="match status" value="1"/>
</dbReference>
<dbReference type="GO" id="GO:0009311">
    <property type="term" value="P:oligosaccharide metabolic process"/>
    <property type="evidence" value="ECO:0007669"/>
    <property type="project" value="UniProtKB-UniRule"/>
</dbReference>
<keyword evidence="6" id="KW-0735">Signal-anchor</keyword>
<dbReference type="InterPro" id="IPR031631">
    <property type="entry name" value="Glyco_hydro_63N"/>
</dbReference>
<dbReference type="EC" id="3.2.1.106" evidence="11 12"/>
<keyword evidence="8" id="KW-0472">Membrane</keyword>
<sequence>MWAPWAILALAPVALCQPTNDSGSLKWGAYRSGLYFGLKPRVPQSLTTGLMWFGTQDYQSLTRTRHACDQGDGLSGYTWTEYDARDGGVQVIKDGPNNVEITTEFLKVPGGEHGGSWAVRVKGKPMNAALPSRVSTIFYAGLEGLGGLDMENEEQENGFEEPIRFVGSSPDLEDFTIKVVDGQNNEAVTTGPYASEFTHRIGKTHFVGLRMQPGTTWQAREFLLKNILDHAKDAIEPYTDSPIGMPDPSFTLQFSDEVYSASNMYAVQKLFDGPFQFDVFFESASAKHQLSSSTLDEGVPALIARYDQRFDTVFPVPASYPTSDIESLKAFSKAITSNLIGGIGYFYGTSIVNKGFAYEWDKEDDDERTSDIDEGAKLTEPNALLTATPSRSFFPRGFYWDEGFHLLHIGEWDNDLSLEILKDWINLIDEDGWVAREQILGEEARSRVPVEFQTQVPTNANPPTLAMAITAFIHRLKASNVELSAQELGMDYGMGEQVPLVAPGPSFPGSRLLESHELALDYLKSIYQPLKRHYDWFRRTQRGQIKQYGRKARSRTEAYRWRGRSQQHVLTSGMDDYPRGPPHMGELHLDLISWMAFFSRTMKEIAEFVGEPDDAAAFEEIEKATIDNIDDLHWSEEHQMYCDVGVNDEDESYHVCHKGYLSLFPLILGLLPPDSPHLGPVLDLMHDPEHLWSPYGLRSLSLSHPEFGKGENYWKGPIWIQMNFLALKSMYKTYGAQEGPHQARSQDIYADLRRNIVDNEYQRTGYVWEQYDAVSGEGRRSHPFTGWTSLVTLSEHGLIPVYALANILLQFCRKNIE</sequence>
<evidence type="ECO:0000256" key="10">
    <source>
        <dbReference type="ARBA" id="ARBA00023295"/>
    </source>
</evidence>
<dbReference type="PANTHER" id="PTHR10412:SF11">
    <property type="entry name" value="MANNOSYL-OLIGOSACCHARIDE GLUCOSIDASE"/>
    <property type="match status" value="1"/>
</dbReference>
<keyword evidence="9" id="KW-0325">Glycoprotein</keyword>
<comment type="caution">
    <text evidence="16">The sequence shown here is derived from an EMBL/GenBank/DDBJ whole genome shotgun (WGS) entry which is preliminary data.</text>
</comment>
<dbReference type="GO" id="GO:0006487">
    <property type="term" value="P:protein N-linked glycosylation"/>
    <property type="evidence" value="ECO:0007669"/>
    <property type="project" value="UniProtKB-UniRule"/>
</dbReference>
<keyword evidence="13" id="KW-0732">Signal</keyword>
<gene>
    <name evidence="16" type="ORF">IEO21_09087</name>
</gene>
<evidence type="ECO:0000256" key="4">
    <source>
        <dbReference type="ARBA" id="ARBA00022801"/>
    </source>
</evidence>
<dbReference type="PANTHER" id="PTHR10412">
    <property type="entry name" value="MANNOSYL-OLIGOSACCHARIDE GLUCOSIDASE"/>
    <property type="match status" value="1"/>
</dbReference>
<evidence type="ECO:0000259" key="14">
    <source>
        <dbReference type="Pfam" id="PF03200"/>
    </source>
</evidence>
<evidence type="ECO:0000256" key="11">
    <source>
        <dbReference type="ARBA" id="ARBA00038888"/>
    </source>
</evidence>
<evidence type="ECO:0000256" key="8">
    <source>
        <dbReference type="ARBA" id="ARBA00023136"/>
    </source>
</evidence>
<comment type="subcellular location">
    <subcellularLocation>
        <location evidence="1 12">Endoplasmic reticulum membrane</location>
        <topology evidence="1 12">Single-pass type II membrane protein</topology>
    </subcellularLocation>
</comment>
<comment type="function">
    <text evidence="12">Cleaves the distal alpha 1,2-linked glucose residue from the Glc(3)Man(9)GlcNAc(2) oligosaccharide precursor.</text>
</comment>
<dbReference type="AlphaFoldDB" id="A0A8H7NV65"/>
<dbReference type="InterPro" id="IPR012341">
    <property type="entry name" value="6hp_glycosidase-like_sf"/>
</dbReference>
<protein>
    <recommendedName>
        <fullName evidence="11 12">Mannosyl-oligosaccharide glucosidase</fullName>
        <ecNumber evidence="11 12">3.2.1.106</ecNumber>
    </recommendedName>
</protein>
<evidence type="ECO:0000256" key="5">
    <source>
        <dbReference type="ARBA" id="ARBA00022824"/>
    </source>
</evidence>
<evidence type="ECO:0000313" key="17">
    <source>
        <dbReference type="Proteomes" id="UP000639403"/>
    </source>
</evidence>
<feature type="domain" description="Glycosyl hydrolase family 63 N-terminal" evidence="15">
    <location>
        <begin position="24"/>
        <end position="250"/>
    </location>
</feature>
<reference evidence="16" key="1">
    <citation type="submission" date="2020-11" db="EMBL/GenBank/DDBJ databases">
        <authorList>
            <person name="Koelle M."/>
            <person name="Horta M.A.C."/>
            <person name="Nowrousian M."/>
            <person name="Ohm R.A."/>
            <person name="Benz P."/>
            <person name="Pilgard A."/>
        </authorList>
    </citation>
    <scope>NUCLEOTIDE SEQUENCE</scope>
    <source>
        <strain evidence="16">FPRL280</strain>
    </source>
</reference>
<dbReference type="InterPro" id="IPR031335">
    <property type="entry name" value="Glyco_hydro_63_C"/>
</dbReference>
<evidence type="ECO:0000256" key="6">
    <source>
        <dbReference type="ARBA" id="ARBA00022968"/>
    </source>
</evidence>
<accession>A0A8H7NV65</accession>
<keyword evidence="10 12" id="KW-0326">Glycosidase</keyword>
<dbReference type="Gene3D" id="1.50.10.10">
    <property type="match status" value="1"/>
</dbReference>
<name>A0A8H7NV65_9APHY</name>
<evidence type="ECO:0000256" key="3">
    <source>
        <dbReference type="ARBA" id="ARBA00022692"/>
    </source>
</evidence>
<evidence type="ECO:0000256" key="1">
    <source>
        <dbReference type="ARBA" id="ARBA00004648"/>
    </source>
</evidence>
<keyword evidence="4 12" id="KW-0378">Hydrolase</keyword>
<evidence type="ECO:0000256" key="9">
    <source>
        <dbReference type="ARBA" id="ARBA00023180"/>
    </source>
</evidence>
<keyword evidence="3" id="KW-0812">Transmembrane</keyword>
<organism evidence="16 17">
    <name type="scientific">Rhodonia placenta</name>
    <dbReference type="NCBI Taxonomy" id="104341"/>
    <lineage>
        <taxon>Eukaryota</taxon>
        <taxon>Fungi</taxon>
        <taxon>Dikarya</taxon>
        <taxon>Basidiomycota</taxon>
        <taxon>Agaricomycotina</taxon>
        <taxon>Agaricomycetes</taxon>
        <taxon>Polyporales</taxon>
        <taxon>Adustoporiaceae</taxon>
        <taxon>Rhodonia</taxon>
    </lineage>
</organism>
<feature type="chain" id="PRO_5034287053" description="Mannosyl-oligosaccharide glucosidase" evidence="13">
    <location>
        <begin position="17"/>
        <end position="817"/>
    </location>
</feature>
<dbReference type="Pfam" id="PF16923">
    <property type="entry name" value="Glyco_hydro_63N"/>
    <property type="match status" value="1"/>
</dbReference>
<feature type="signal peptide" evidence="13">
    <location>
        <begin position="1"/>
        <end position="16"/>
    </location>
</feature>
<dbReference type="EMBL" id="JADOXO010000389">
    <property type="protein sequence ID" value="KAF9805352.1"/>
    <property type="molecule type" value="Genomic_DNA"/>
</dbReference>
<dbReference type="Proteomes" id="UP000639403">
    <property type="component" value="Unassembled WGS sequence"/>
</dbReference>
<comment type="similarity">
    <text evidence="2 12">Belongs to the glycosyl hydrolase 63 family.</text>
</comment>
<dbReference type="InterPro" id="IPR008928">
    <property type="entry name" value="6-hairpin_glycosidase_sf"/>
</dbReference>
<dbReference type="InterPro" id="IPR004888">
    <property type="entry name" value="Glycoside_hydrolase_63"/>
</dbReference>
<dbReference type="InterPro" id="IPR038518">
    <property type="entry name" value="Glyco_hydro_63N_sf"/>
</dbReference>
<evidence type="ECO:0000259" key="15">
    <source>
        <dbReference type="Pfam" id="PF16923"/>
    </source>
</evidence>
<evidence type="ECO:0000256" key="13">
    <source>
        <dbReference type="SAM" id="SignalP"/>
    </source>
</evidence>
<evidence type="ECO:0000256" key="2">
    <source>
        <dbReference type="ARBA" id="ARBA00010833"/>
    </source>
</evidence>
<reference evidence="16" key="2">
    <citation type="journal article" name="Front. Microbiol.">
        <title>Degradative Capacity of Two Strains of Rhodonia placenta: From Phenotype to Genotype.</title>
        <authorList>
            <person name="Kolle M."/>
            <person name="Horta M.A.C."/>
            <person name="Nowrousian M."/>
            <person name="Ohm R.A."/>
            <person name="Benz J.P."/>
            <person name="Pilgard A."/>
        </authorList>
    </citation>
    <scope>NUCLEOTIDE SEQUENCE</scope>
    <source>
        <strain evidence="16">FPRL280</strain>
    </source>
</reference>
<evidence type="ECO:0000256" key="7">
    <source>
        <dbReference type="ARBA" id="ARBA00022989"/>
    </source>
</evidence>
<evidence type="ECO:0000256" key="12">
    <source>
        <dbReference type="RuleBase" id="RU368089"/>
    </source>
</evidence>